<dbReference type="GO" id="GO:0031087">
    <property type="term" value="P:deadenylation-independent decapping of nuclear-transcribed mRNA"/>
    <property type="evidence" value="ECO:0007669"/>
    <property type="project" value="InterPro"/>
</dbReference>
<gene>
    <name evidence="12" type="primary">LOC112049351</name>
</gene>
<evidence type="ECO:0000256" key="8">
    <source>
        <dbReference type="SAM" id="MobiDB-lite"/>
    </source>
</evidence>
<comment type="similarity">
    <text evidence="2">Belongs to the WD repeat EDC4 family.</text>
</comment>
<dbReference type="InterPro" id="IPR044938">
    <property type="entry name" value="EDC4_C_sf"/>
</dbReference>
<evidence type="ECO:0000313" key="11">
    <source>
        <dbReference type="Proteomes" id="UP001652582"/>
    </source>
</evidence>
<feature type="region of interest" description="Disordered" evidence="8">
    <location>
        <begin position="721"/>
        <end position="756"/>
    </location>
</feature>
<dbReference type="GeneID" id="112049351"/>
<feature type="domain" description="Enhancer of mRNA-decapping protein 4 WD40 repeat region" evidence="9">
    <location>
        <begin position="262"/>
        <end position="411"/>
    </location>
</feature>
<feature type="region of interest" description="Disordered" evidence="8">
    <location>
        <begin position="685"/>
        <end position="707"/>
    </location>
</feature>
<dbReference type="InterPro" id="IPR015943">
    <property type="entry name" value="WD40/YVTN_repeat-like_dom_sf"/>
</dbReference>
<feature type="region of interest" description="Disordered" evidence="8">
    <location>
        <begin position="556"/>
        <end position="634"/>
    </location>
</feature>
<dbReference type="InterPro" id="IPR001680">
    <property type="entry name" value="WD40_rpt"/>
</dbReference>
<keyword evidence="4 7" id="KW-0853">WD repeat</keyword>
<feature type="repeat" description="WD" evidence="7">
    <location>
        <begin position="265"/>
        <end position="295"/>
    </location>
</feature>
<dbReference type="PANTHER" id="PTHR15598">
    <property type="entry name" value="ENHANCER OF MRNA-DECAPPING PROTEIN 4"/>
    <property type="match status" value="1"/>
</dbReference>
<evidence type="ECO:0000256" key="2">
    <source>
        <dbReference type="ARBA" id="ARBA00009639"/>
    </source>
</evidence>
<evidence type="ECO:0000256" key="5">
    <source>
        <dbReference type="ARBA" id="ARBA00022737"/>
    </source>
</evidence>
<dbReference type="Pfam" id="PF21289">
    <property type="entry name" value="EDC4_C"/>
    <property type="match status" value="1"/>
</dbReference>
<keyword evidence="11" id="KW-1185">Reference proteome</keyword>
<dbReference type="RefSeq" id="XP_023942975.2">
    <property type="nucleotide sequence ID" value="XM_024087207.2"/>
</dbReference>
<evidence type="ECO:0000256" key="6">
    <source>
        <dbReference type="ARBA" id="ARBA00023054"/>
    </source>
</evidence>
<dbReference type="Gene3D" id="2.130.10.10">
    <property type="entry name" value="YVTN repeat-like/Quinoprotein amine dehydrogenase"/>
    <property type="match status" value="1"/>
</dbReference>
<dbReference type="Gene3D" id="1.10.220.100">
    <property type="entry name" value="conserved c-terminal region of ge- 1"/>
    <property type="match status" value="1"/>
</dbReference>
<dbReference type="Pfam" id="PF16529">
    <property type="entry name" value="Ge1_WD40"/>
    <property type="match status" value="2"/>
</dbReference>
<dbReference type="SMART" id="SM00320">
    <property type="entry name" value="WD40"/>
    <property type="match status" value="3"/>
</dbReference>
<dbReference type="Gene3D" id="6.10.140.270">
    <property type="match status" value="1"/>
</dbReference>
<feature type="domain" description="Enhancer of mRNA-decapping protein 4 C-terminal" evidence="10">
    <location>
        <begin position="1034"/>
        <end position="1153"/>
    </location>
</feature>
<reference evidence="12" key="1">
    <citation type="submission" date="2025-08" db="UniProtKB">
        <authorList>
            <consortium name="RefSeq"/>
        </authorList>
    </citation>
    <scope>IDENTIFICATION</scope>
</reference>
<comment type="subcellular location">
    <subcellularLocation>
        <location evidence="1">Cytoplasm</location>
        <location evidence="1">P-body</location>
    </subcellularLocation>
</comment>
<dbReference type="SUPFAM" id="SSF50978">
    <property type="entry name" value="WD40 repeat-like"/>
    <property type="match status" value="1"/>
</dbReference>
<organism evidence="11 12">
    <name type="scientific">Bicyclus anynana</name>
    <name type="common">Squinting bush brown butterfly</name>
    <dbReference type="NCBI Taxonomy" id="110368"/>
    <lineage>
        <taxon>Eukaryota</taxon>
        <taxon>Metazoa</taxon>
        <taxon>Ecdysozoa</taxon>
        <taxon>Arthropoda</taxon>
        <taxon>Hexapoda</taxon>
        <taxon>Insecta</taxon>
        <taxon>Pterygota</taxon>
        <taxon>Neoptera</taxon>
        <taxon>Endopterygota</taxon>
        <taxon>Lepidoptera</taxon>
        <taxon>Glossata</taxon>
        <taxon>Ditrysia</taxon>
        <taxon>Papilionoidea</taxon>
        <taxon>Nymphalidae</taxon>
        <taxon>Satyrinae</taxon>
        <taxon>Satyrini</taxon>
        <taxon>Mycalesina</taxon>
        <taxon>Bicyclus</taxon>
    </lineage>
</organism>
<keyword evidence="6" id="KW-0175">Coiled coil</keyword>
<name>A0A6J1N545_BICAN</name>
<keyword evidence="3" id="KW-0963">Cytoplasm</keyword>
<evidence type="ECO:0000256" key="3">
    <source>
        <dbReference type="ARBA" id="ARBA00022490"/>
    </source>
</evidence>
<dbReference type="GO" id="GO:0000932">
    <property type="term" value="C:P-body"/>
    <property type="evidence" value="ECO:0007669"/>
    <property type="project" value="UniProtKB-SubCell"/>
</dbReference>
<dbReference type="InterPro" id="IPR032401">
    <property type="entry name" value="EDC4_WD40"/>
</dbReference>
<evidence type="ECO:0000313" key="12">
    <source>
        <dbReference type="RefSeq" id="XP_023942975.2"/>
    </source>
</evidence>
<evidence type="ECO:0000259" key="10">
    <source>
        <dbReference type="Pfam" id="PF21289"/>
    </source>
</evidence>
<dbReference type="AlphaFoldDB" id="A0A6J1N545"/>
<sequence>MQPTAMLPKLSDTTQTISFSEEDNVCSSELYSSDVLVTTSRGTHSHGSSKIRLNSLVNFNWQAKLYSGQLVAVHISGNYLAYSVIGQTGQSGQSKPMGIVKIVQIPCPTGQTGQRALIKGFKTPVQDLAFAHIQDQVILACIDEMGNIYIYEIELKKEGFSVTALAEVREDTGAGGNTHRVVWCPYIPDEEDSTDDDDVDVARLLLTTHANEARMWNVRALQATCSVAAARAGADAGASAAAGGVAGAGWVAASDAQRAGAGLCAGTHSAAVTAAAFSPDGTALATASADGYVMFAQVYMDHESSPRCLHRWQPHGGKPLNSLFFLDDHKDYLTDSNVQFWKFAVTGAENNTSIKIWSCKSWACLQSITFSPPPGCESLGISAVLDVSANFLLLTDYNAKNLYVLRMARDSDDTTAYCKSISQFQLPFPVLSFAIANAEEKIAKCESSCTDPFHTNGSGGEADSPVDYDDLHHDDGGDGRVRGASRVRIELYIVQPKSLQHAELEYEPTTPGAQLHDPERVALEDGEEDACGDALPSSIIQQQTQQLKNLLMRSQTQPGSLMGPRPESPTSLPPPLNLMTPDAFSSPGKRDDDDPPLSATPEISNKSALSGAISDEAPLVENKASGGSSPSREVQEIMGHNDQPFYTDLEEEEELTKQNGAQEPQAALEAAPAADSLAPAGQLFGADFFAPPEKPPPPAKLTHANSDTSWPQISLAQINEANARKATSDKSSAQSLSAPHLAHVPSAPVSEPSVIERHVVDEDTKRRLESLEQKLDTVTELLSAQAHSLAAVRAELQAPRALLDESLQRTASTVDSALSAGWERIARLGEAASTAAAAAAGKGAARALEPLAHALQHELAAKLSATDRLLRENIDKLANSKTVMERLSTAIAKSLSEMVRESFRQALFESVVPAMEKTHAQIFHQLNHAFQSGTKEFAANTEAAARAAAERGGAAAAASLRSALERHAEALAHAAPLQPQLFATQLKDVVHGVLEKEVSWWRDQTRAVVQQSRAHSPALLTPSIPDRQMQMNQIQSLVMSGEVNTAFQLALSASDLALVVAACRAADPTRVFGPPCCLKQHVLLSLVQQLGADMANDTHLKHRYLEDAIMNLDPSNPVMREHLPGVVRELQKQINNFLSSNVGHALSRSFRVLLMATDALLKQAA</sequence>
<evidence type="ECO:0000256" key="7">
    <source>
        <dbReference type="PROSITE-ProRule" id="PRU00221"/>
    </source>
</evidence>
<feature type="domain" description="Enhancer of mRNA-decapping protein 4 WD40 repeat region" evidence="9">
    <location>
        <begin position="47"/>
        <end position="230"/>
    </location>
</feature>
<evidence type="ECO:0000256" key="4">
    <source>
        <dbReference type="ARBA" id="ARBA00022574"/>
    </source>
</evidence>
<dbReference type="InterPro" id="IPR036322">
    <property type="entry name" value="WD40_repeat_dom_sf"/>
</dbReference>
<feature type="compositionally biased region" description="Basic and acidic residues" evidence="8">
    <location>
        <begin position="469"/>
        <end position="480"/>
    </location>
</feature>
<keyword evidence="5" id="KW-0677">Repeat</keyword>
<protein>
    <submittedName>
        <fullName evidence="12">Enhancer of mRNA-decapping protein 4</fullName>
    </submittedName>
</protein>
<dbReference type="Proteomes" id="UP001652582">
    <property type="component" value="Chromosome 3"/>
</dbReference>
<feature type="region of interest" description="Disordered" evidence="8">
    <location>
        <begin position="456"/>
        <end position="480"/>
    </location>
</feature>
<feature type="region of interest" description="Disordered" evidence="8">
    <location>
        <begin position="651"/>
        <end position="673"/>
    </location>
</feature>
<feature type="compositionally biased region" description="Low complexity" evidence="8">
    <location>
        <begin position="661"/>
        <end position="673"/>
    </location>
</feature>
<evidence type="ECO:0000259" key="9">
    <source>
        <dbReference type="Pfam" id="PF16529"/>
    </source>
</evidence>
<dbReference type="OrthoDB" id="21128at2759"/>
<dbReference type="KEGG" id="bany:112049351"/>
<dbReference type="InterPro" id="IPR049404">
    <property type="entry name" value="EDC4_C"/>
</dbReference>
<dbReference type="PROSITE" id="PS50082">
    <property type="entry name" value="WD_REPEATS_2"/>
    <property type="match status" value="1"/>
</dbReference>
<dbReference type="InterPro" id="IPR045152">
    <property type="entry name" value="EDC4-like"/>
</dbReference>
<evidence type="ECO:0000256" key="1">
    <source>
        <dbReference type="ARBA" id="ARBA00004201"/>
    </source>
</evidence>
<accession>A0A6J1N545</accession>
<proteinExistence type="inferred from homology"/>
<dbReference type="PANTHER" id="PTHR15598:SF5">
    <property type="entry name" value="ENHANCER OF MRNA-DECAPPING PROTEIN 4"/>
    <property type="match status" value="1"/>
</dbReference>